<dbReference type="RefSeq" id="WP_119324753.1">
    <property type="nucleotide sequence ID" value="NZ_AP025739.1"/>
</dbReference>
<evidence type="ECO:0000313" key="1">
    <source>
        <dbReference type="EMBL" id="BDI29813.1"/>
    </source>
</evidence>
<gene>
    <name evidence="1" type="ORF">CCAX7_18640</name>
</gene>
<keyword evidence="2" id="KW-1185">Reference proteome</keyword>
<dbReference type="AlphaFoldDB" id="A0A402D5H9"/>
<dbReference type="OrthoDB" id="9946439at2"/>
<organism evidence="1 2">
    <name type="scientific">Capsulimonas corticalis</name>
    <dbReference type="NCBI Taxonomy" id="2219043"/>
    <lineage>
        <taxon>Bacteria</taxon>
        <taxon>Bacillati</taxon>
        <taxon>Armatimonadota</taxon>
        <taxon>Armatimonadia</taxon>
        <taxon>Capsulimonadales</taxon>
        <taxon>Capsulimonadaceae</taxon>
        <taxon>Capsulimonas</taxon>
    </lineage>
</organism>
<protein>
    <submittedName>
        <fullName evidence="1">Uncharacterized protein</fullName>
    </submittedName>
</protein>
<dbReference type="EMBL" id="AP025739">
    <property type="protein sequence ID" value="BDI29813.1"/>
    <property type="molecule type" value="Genomic_DNA"/>
</dbReference>
<evidence type="ECO:0000313" key="2">
    <source>
        <dbReference type="Proteomes" id="UP000287394"/>
    </source>
</evidence>
<name>A0A402D5H9_9BACT</name>
<accession>A0A402D5H9</accession>
<dbReference type="KEGG" id="ccot:CCAX7_18640"/>
<sequence length="272" mass="29372">MYAIAACALLAVTARKIVAPTQYQSAGEIIQAEGQFVFTDGSSGYVFQRGGAFHSVPLSMSGREITGTWSNEGGLMVVKGTWGWFNGLSGINDVRRMKLEIFGPFEVDAHPPRFSWIAQPAKIYRCYCVVDELVRTPGIAPAVDKTPKAFTDVPKSDRAYECLRDLHDCGVLKDAPDSLFLSRGGVATRWNFAQITAETLRAIGAAPARPHTAPTPSPLLTPDAAKNMNAPNPLASLSVLTEEFSSELTQGFAVDIPAARRRLKLLASKTGE</sequence>
<reference evidence="1 2" key="1">
    <citation type="journal article" date="2019" name="Int. J. Syst. Evol. Microbiol.">
        <title>Capsulimonas corticalis gen. nov., sp. nov., an aerobic capsulated bacterium, of a novel bacterial order, Capsulimonadales ord. nov., of the class Armatimonadia of the phylum Armatimonadetes.</title>
        <authorList>
            <person name="Li J."/>
            <person name="Kudo C."/>
            <person name="Tonouchi A."/>
        </authorList>
    </citation>
    <scope>NUCLEOTIDE SEQUENCE [LARGE SCALE GENOMIC DNA]</scope>
    <source>
        <strain evidence="1 2">AX-7</strain>
    </source>
</reference>
<proteinExistence type="predicted"/>
<dbReference type="Proteomes" id="UP000287394">
    <property type="component" value="Chromosome"/>
</dbReference>